<evidence type="ECO:0000313" key="2">
    <source>
        <dbReference type="EMBL" id="GAA4860605.1"/>
    </source>
</evidence>
<keyword evidence="3" id="KW-1185">Reference proteome</keyword>
<name>A0ABP9DV30_9PSEU</name>
<evidence type="ECO:0000256" key="1">
    <source>
        <dbReference type="SAM" id="MobiDB-lite"/>
    </source>
</evidence>
<dbReference type="EMBL" id="BAABHQ010000001">
    <property type="protein sequence ID" value="GAA4860605.1"/>
    <property type="molecule type" value="Genomic_DNA"/>
</dbReference>
<dbReference type="RefSeq" id="WP_274230983.1">
    <property type="nucleotide sequence ID" value="NZ_BAABHQ010000001.1"/>
</dbReference>
<feature type="region of interest" description="Disordered" evidence="1">
    <location>
        <begin position="1"/>
        <end position="26"/>
    </location>
</feature>
<protein>
    <submittedName>
        <fullName evidence="2">Uncharacterized protein</fullName>
    </submittedName>
</protein>
<sequence length="66" mass="7138">MEPTPIFSDLAATEPARSGAHGEGRSVTDLLRSLREEAPRHRVVVPRRGVGHVPGLLTFPAARARD</sequence>
<reference evidence="3" key="1">
    <citation type="journal article" date="2019" name="Int. J. Syst. Evol. Microbiol.">
        <title>The Global Catalogue of Microorganisms (GCM) 10K type strain sequencing project: providing services to taxonomists for standard genome sequencing and annotation.</title>
        <authorList>
            <consortium name="The Broad Institute Genomics Platform"/>
            <consortium name="The Broad Institute Genome Sequencing Center for Infectious Disease"/>
            <person name="Wu L."/>
            <person name="Ma J."/>
        </authorList>
    </citation>
    <scope>NUCLEOTIDE SEQUENCE [LARGE SCALE GENOMIC DNA]</scope>
    <source>
        <strain evidence="3">JCM 17983</strain>
    </source>
</reference>
<comment type="caution">
    <text evidence="2">The sequence shown here is derived from an EMBL/GenBank/DDBJ whole genome shotgun (WGS) entry which is preliminary data.</text>
</comment>
<dbReference type="Proteomes" id="UP001500457">
    <property type="component" value="Unassembled WGS sequence"/>
</dbReference>
<gene>
    <name evidence="2" type="ORF">GCM10023203_04820</name>
</gene>
<proteinExistence type="predicted"/>
<organism evidence="2 3">
    <name type="scientific">Actinomycetospora straminea</name>
    <dbReference type="NCBI Taxonomy" id="663607"/>
    <lineage>
        <taxon>Bacteria</taxon>
        <taxon>Bacillati</taxon>
        <taxon>Actinomycetota</taxon>
        <taxon>Actinomycetes</taxon>
        <taxon>Pseudonocardiales</taxon>
        <taxon>Pseudonocardiaceae</taxon>
        <taxon>Actinomycetospora</taxon>
    </lineage>
</organism>
<accession>A0ABP9DV30</accession>
<evidence type="ECO:0000313" key="3">
    <source>
        <dbReference type="Proteomes" id="UP001500457"/>
    </source>
</evidence>